<gene>
    <name evidence="15" type="primary">putP_3</name>
    <name evidence="15" type="ORF">EC9_52900</name>
</gene>
<feature type="transmembrane region" description="Helical" evidence="14">
    <location>
        <begin position="289"/>
        <end position="307"/>
    </location>
</feature>
<feature type="transmembrane region" description="Helical" evidence="14">
    <location>
        <begin position="72"/>
        <end position="98"/>
    </location>
</feature>
<feature type="transmembrane region" description="Helical" evidence="14">
    <location>
        <begin position="250"/>
        <end position="268"/>
    </location>
</feature>
<evidence type="ECO:0000256" key="6">
    <source>
        <dbReference type="ARBA" id="ARBA00022847"/>
    </source>
</evidence>
<evidence type="ECO:0000256" key="11">
    <source>
        <dbReference type="ARBA" id="ARBA00023201"/>
    </source>
</evidence>
<feature type="transmembrane region" description="Helical" evidence="14">
    <location>
        <begin position="37"/>
        <end position="60"/>
    </location>
</feature>
<dbReference type="InterPro" id="IPR050277">
    <property type="entry name" value="Sodium:Solute_Symporter"/>
</dbReference>
<dbReference type="GO" id="GO:0015824">
    <property type="term" value="P:proline transport"/>
    <property type="evidence" value="ECO:0007669"/>
    <property type="project" value="TreeGrafter"/>
</dbReference>
<keyword evidence="7 14" id="KW-1133">Transmembrane helix</keyword>
<dbReference type="CDD" id="cd10322">
    <property type="entry name" value="SLC5sbd"/>
    <property type="match status" value="1"/>
</dbReference>
<feature type="transmembrane region" description="Helical" evidence="14">
    <location>
        <begin position="6"/>
        <end position="25"/>
    </location>
</feature>
<evidence type="ECO:0000256" key="4">
    <source>
        <dbReference type="ARBA" id="ARBA00022475"/>
    </source>
</evidence>
<feature type="transmembrane region" description="Helical" evidence="14">
    <location>
        <begin position="327"/>
        <end position="353"/>
    </location>
</feature>
<dbReference type="AlphaFoldDB" id="A0A517M869"/>
<evidence type="ECO:0000256" key="13">
    <source>
        <dbReference type="RuleBase" id="RU362091"/>
    </source>
</evidence>
<comment type="subcellular location">
    <subcellularLocation>
        <location evidence="1">Cell membrane</location>
        <topology evidence="1">Multi-pass membrane protein</topology>
    </subcellularLocation>
</comment>
<evidence type="ECO:0000256" key="7">
    <source>
        <dbReference type="ARBA" id="ARBA00022989"/>
    </source>
</evidence>
<keyword evidence="16" id="KW-1185">Reference proteome</keyword>
<protein>
    <submittedName>
        <fullName evidence="15">Sodium/proline symporter</fullName>
    </submittedName>
</protein>
<dbReference type="PANTHER" id="PTHR48086">
    <property type="entry name" value="SODIUM/PROLINE SYMPORTER-RELATED"/>
    <property type="match status" value="1"/>
</dbReference>
<keyword evidence="8" id="KW-0915">Sodium</keyword>
<sequence>MIQLAVILIYLALLITLGLAANRLFRGTAKDYMFASHSIGPFLLLMSLFGTTMTAFALVGSTGQAFRAGAGVYGLLGSASGIVHSLCFFVIGVPLWRLGQRNGYRTQIQFFRDRLDSHAIGFLLFPILVFLVIGYLMVGVLGGGAVVEAVTQGAFEKSGMFAASGYGVPSAIASAVICLVVLVYVFFGGMRGTAWANAFQTAVFMVLGVVSFVVIAGAIGGTDSFIENLRISSSQVEESQLTRAKIPKPLFFSFLLIPLSVGMFPHVFQHWLTARNANAFKLPIVMHPIFIMIVWVPCVLLGIWASGPESGIADALAAMDPHDRGNAVLGLLVSTHAGPLLGGLLCAGILAAVMSSLDSQFLCLGTMFTEDVLQTGDSEGRDDQKTVRIARTFVVAVVLATYCLSLVLPRSVFDLGLWSFAGFTGLFPLVFAAIYWRRLTAAGAIASVIAAISTWFVLFYRSDFGGNPRYSFPEQPLSLGFLQVPPLHPVVAVFVVSAITLVLVSLVTKRPEAATLEKFFGGSPQK</sequence>
<dbReference type="InterPro" id="IPR038377">
    <property type="entry name" value="Na/Glc_symporter_sf"/>
</dbReference>
<keyword evidence="10 14" id="KW-0472">Membrane</keyword>
<organism evidence="15 16">
    <name type="scientific">Rosistilla ulvae</name>
    <dbReference type="NCBI Taxonomy" id="1930277"/>
    <lineage>
        <taxon>Bacteria</taxon>
        <taxon>Pseudomonadati</taxon>
        <taxon>Planctomycetota</taxon>
        <taxon>Planctomycetia</taxon>
        <taxon>Pirellulales</taxon>
        <taxon>Pirellulaceae</taxon>
        <taxon>Rosistilla</taxon>
    </lineage>
</organism>
<proteinExistence type="inferred from homology"/>
<dbReference type="Proteomes" id="UP000319557">
    <property type="component" value="Chromosome"/>
</dbReference>
<feature type="transmembrane region" description="Helical" evidence="14">
    <location>
        <begin position="119"/>
        <end position="146"/>
    </location>
</feature>
<evidence type="ECO:0000256" key="1">
    <source>
        <dbReference type="ARBA" id="ARBA00004651"/>
    </source>
</evidence>
<dbReference type="RefSeq" id="WP_145348770.1">
    <property type="nucleotide sequence ID" value="NZ_CP036261.1"/>
</dbReference>
<dbReference type="KEGG" id="ruv:EC9_52900"/>
<name>A0A517M869_9BACT</name>
<keyword evidence="3" id="KW-0813">Transport</keyword>
<comment type="similarity">
    <text evidence="2 13">Belongs to the sodium:solute symporter (SSF) (TC 2.A.21) family.</text>
</comment>
<keyword evidence="6" id="KW-0769">Symport</keyword>
<dbReference type="EMBL" id="CP036261">
    <property type="protein sequence ID" value="QDS91070.1"/>
    <property type="molecule type" value="Genomic_DNA"/>
</dbReference>
<dbReference type="Gene3D" id="1.20.1730.10">
    <property type="entry name" value="Sodium/glucose cotransporter"/>
    <property type="match status" value="1"/>
</dbReference>
<evidence type="ECO:0000256" key="14">
    <source>
        <dbReference type="SAM" id="Phobius"/>
    </source>
</evidence>
<reference evidence="15 16" key="1">
    <citation type="submission" date="2019-02" db="EMBL/GenBank/DDBJ databases">
        <title>Deep-cultivation of Planctomycetes and their phenomic and genomic characterization uncovers novel biology.</title>
        <authorList>
            <person name="Wiegand S."/>
            <person name="Jogler M."/>
            <person name="Boedeker C."/>
            <person name="Pinto D."/>
            <person name="Vollmers J."/>
            <person name="Rivas-Marin E."/>
            <person name="Kohn T."/>
            <person name="Peeters S.H."/>
            <person name="Heuer A."/>
            <person name="Rast P."/>
            <person name="Oberbeckmann S."/>
            <person name="Bunk B."/>
            <person name="Jeske O."/>
            <person name="Meyerdierks A."/>
            <person name="Storesund J.E."/>
            <person name="Kallscheuer N."/>
            <person name="Luecker S."/>
            <person name="Lage O.M."/>
            <person name="Pohl T."/>
            <person name="Merkel B.J."/>
            <person name="Hornburger P."/>
            <person name="Mueller R.-W."/>
            <person name="Bruemmer F."/>
            <person name="Labrenz M."/>
            <person name="Spormann A.M."/>
            <person name="Op den Camp H."/>
            <person name="Overmann J."/>
            <person name="Amann R."/>
            <person name="Jetten M.S.M."/>
            <person name="Mascher T."/>
            <person name="Medema M.H."/>
            <person name="Devos D.P."/>
            <person name="Kaster A.-K."/>
            <person name="Ovreas L."/>
            <person name="Rohde M."/>
            <person name="Galperin M.Y."/>
            <person name="Jogler C."/>
        </authorList>
    </citation>
    <scope>NUCLEOTIDE SEQUENCE [LARGE SCALE GENOMIC DNA]</scope>
    <source>
        <strain evidence="15 16">EC9</strain>
    </source>
</reference>
<keyword evidence="4" id="KW-1003">Cell membrane</keyword>
<feature type="transmembrane region" description="Helical" evidence="14">
    <location>
        <begin position="389"/>
        <end position="409"/>
    </location>
</feature>
<feature type="transmembrane region" description="Helical" evidence="14">
    <location>
        <begin position="415"/>
        <end position="434"/>
    </location>
</feature>
<evidence type="ECO:0000256" key="12">
    <source>
        <dbReference type="ARBA" id="ARBA00033708"/>
    </source>
</evidence>
<evidence type="ECO:0000256" key="8">
    <source>
        <dbReference type="ARBA" id="ARBA00023053"/>
    </source>
</evidence>
<evidence type="ECO:0000256" key="9">
    <source>
        <dbReference type="ARBA" id="ARBA00023065"/>
    </source>
</evidence>
<keyword evidence="9" id="KW-0406">Ion transport</keyword>
<evidence type="ECO:0000313" key="15">
    <source>
        <dbReference type="EMBL" id="QDS91070.1"/>
    </source>
</evidence>
<evidence type="ECO:0000256" key="3">
    <source>
        <dbReference type="ARBA" id="ARBA00022448"/>
    </source>
</evidence>
<comment type="catalytic activity">
    <reaction evidence="12">
        <text>L-proline(in) + Na(+)(in) = L-proline(out) + Na(+)(out)</text>
        <dbReference type="Rhea" id="RHEA:28967"/>
        <dbReference type="ChEBI" id="CHEBI:29101"/>
        <dbReference type="ChEBI" id="CHEBI:60039"/>
    </reaction>
</comment>
<dbReference type="GO" id="GO:0015193">
    <property type="term" value="F:L-proline transmembrane transporter activity"/>
    <property type="evidence" value="ECO:0007669"/>
    <property type="project" value="TreeGrafter"/>
</dbReference>
<dbReference type="Pfam" id="PF00474">
    <property type="entry name" value="SSF"/>
    <property type="match status" value="1"/>
</dbReference>
<feature type="transmembrane region" description="Helical" evidence="14">
    <location>
        <begin position="441"/>
        <end position="460"/>
    </location>
</feature>
<dbReference type="InterPro" id="IPR001734">
    <property type="entry name" value="Na/solute_symporter"/>
</dbReference>
<feature type="transmembrane region" description="Helical" evidence="14">
    <location>
        <begin position="199"/>
        <end position="219"/>
    </location>
</feature>
<feature type="transmembrane region" description="Helical" evidence="14">
    <location>
        <begin position="166"/>
        <end position="187"/>
    </location>
</feature>
<accession>A0A517M869</accession>
<feature type="transmembrane region" description="Helical" evidence="14">
    <location>
        <begin position="487"/>
        <end position="508"/>
    </location>
</feature>
<keyword evidence="11" id="KW-0739">Sodium transport</keyword>
<evidence type="ECO:0000313" key="16">
    <source>
        <dbReference type="Proteomes" id="UP000319557"/>
    </source>
</evidence>
<dbReference type="PROSITE" id="PS50283">
    <property type="entry name" value="NA_SOLUT_SYMP_3"/>
    <property type="match status" value="1"/>
</dbReference>
<evidence type="ECO:0000256" key="2">
    <source>
        <dbReference type="ARBA" id="ARBA00006434"/>
    </source>
</evidence>
<dbReference type="GO" id="GO:0005298">
    <property type="term" value="F:proline:sodium symporter activity"/>
    <property type="evidence" value="ECO:0007669"/>
    <property type="project" value="TreeGrafter"/>
</dbReference>
<evidence type="ECO:0000256" key="10">
    <source>
        <dbReference type="ARBA" id="ARBA00023136"/>
    </source>
</evidence>
<evidence type="ECO:0000256" key="5">
    <source>
        <dbReference type="ARBA" id="ARBA00022692"/>
    </source>
</evidence>
<dbReference type="OrthoDB" id="9810181at2"/>
<keyword evidence="5 14" id="KW-0812">Transmembrane</keyword>
<dbReference type="GO" id="GO:0005886">
    <property type="term" value="C:plasma membrane"/>
    <property type="evidence" value="ECO:0007669"/>
    <property type="project" value="UniProtKB-SubCell"/>
</dbReference>
<dbReference type="PANTHER" id="PTHR48086:SF3">
    <property type="entry name" value="SODIUM_PROLINE SYMPORTER"/>
    <property type="match status" value="1"/>
</dbReference>